<evidence type="ECO:0000313" key="3">
    <source>
        <dbReference type="EMBL" id="RHZ94673.1"/>
    </source>
</evidence>
<keyword evidence="1" id="KW-0732">Signal</keyword>
<gene>
    <name evidence="3" type="ORF">D1114_11430</name>
</gene>
<reference evidence="3 4" key="1">
    <citation type="submission" date="2018-08" db="EMBL/GenBank/DDBJ databases">
        <title>Draft genome sequence of Rhodobacter sphaeroides FY.</title>
        <authorList>
            <person name="Rayyan A."/>
            <person name="Meyer T.E."/>
            <person name="Kyndt J.A."/>
        </authorList>
    </citation>
    <scope>NUCLEOTIDE SEQUENCE [LARGE SCALE GENOMIC DNA]</scope>
    <source>
        <strain evidence="3 4">FY</strain>
    </source>
</reference>
<feature type="signal peptide" evidence="1">
    <location>
        <begin position="1"/>
        <end position="21"/>
    </location>
</feature>
<dbReference type="InterPro" id="IPR025711">
    <property type="entry name" value="PepSY"/>
</dbReference>
<proteinExistence type="predicted"/>
<dbReference type="Proteomes" id="UP000266305">
    <property type="component" value="Unassembled WGS sequence"/>
</dbReference>
<evidence type="ECO:0000259" key="2">
    <source>
        <dbReference type="Pfam" id="PF13670"/>
    </source>
</evidence>
<sequence>MRPGMRTMALVAAVLAAPAAADDECSVAMADWQPRAAVEALAAREGWTIRRLHVDDGCYEIDGWDREGFEVEVKLDPGSLAVVEIEREERRRPKDRRK</sequence>
<organism evidence="3 4">
    <name type="scientific">Cereibacter sphaeroides</name>
    <name type="common">Rhodobacter sphaeroides</name>
    <dbReference type="NCBI Taxonomy" id="1063"/>
    <lineage>
        <taxon>Bacteria</taxon>
        <taxon>Pseudomonadati</taxon>
        <taxon>Pseudomonadota</taxon>
        <taxon>Alphaproteobacteria</taxon>
        <taxon>Rhodobacterales</taxon>
        <taxon>Paracoccaceae</taxon>
        <taxon>Cereibacter</taxon>
    </lineage>
</organism>
<evidence type="ECO:0000313" key="4">
    <source>
        <dbReference type="Proteomes" id="UP000266305"/>
    </source>
</evidence>
<comment type="caution">
    <text evidence="3">The sequence shown here is derived from an EMBL/GenBank/DDBJ whole genome shotgun (WGS) entry which is preliminary data.</text>
</comment>
<dbReference type="AlphaFoldDB" id="A0AAX1UKT1"/>
<protein>
    <submittedName>
        <fullName evidence="3">PepSY domain-containing protein</fullName>
    </submittedName>
</protein>
<evidence type="ECO:0000256" key="1">
    <source>
        <dbReference type="SAM" id="SignalP"/>
    </source>
</evidence>
<dbReference type="EMBL" id="QWGP01000011">
    <property type="protein sequence ID" value="RHZ94673.1"/>
    <property type="molecule type" value="Genomic_DNA"/>
</dbReference>
<dbReference type="Pfam" id="PF13670">
    <property type="entry name" value="PepSY_2"/>
    <property type="match status" value="1"/>
</dbReference>
<feature type="chain" id="PRO_5043432673" evidence="1">
    <location>
        <begin position="22"/>
        <end position="98"/>
    </location>
</feature>
<accession>A0AAX1UKT1</accession>
<feature type="domain" description="PepSY" evidence="2">
    <location>
        <begin position="7"/>
        <end position="85"/>
    </location>
</feature>
<name>A0AAX1UKT1_CERSP</name>